<reference evidence="2 3" key="1">
    <citation type="journal article" date="2012" name="Microbes Environ.">
        <title>Complete genome sequence of Bradyrhizobium sp. S23321: insights into symbiosis evolution in soil oligotrophs.</title>
        <authorList>
            <person name="Okubo T."/>
            <person name="Tsukui T."/>
            <person name="Maita H."/>
            <person name="Okamoto S."/>
            <person name="Oshima K."/>
            <person name="Fujisawa T."/>
            <person name="Saito A."/>
            <person name="Futamata H."/>
            <person name="Hattori R."/>
            <person name="Shimomura Y."/>
            <person name="Haruta S."/>
            <person name="Morimoto S."/>
            <person name="Wang Y."/>
            <person name="Sakai Y."/>
            <person name="Hattori M."/>
            <person name="Aizawa S."/>
            <person name="Nagashima K.V.P."/>
            <person name="Masuda S."/>
            <person name="Hattori T."/>
            <person name="Yamashita A."/>
            <person name="Bao Z."/>
            <person name="Hayatsu M."/>
            <person name="Kajiya-Kanegae H."/>
            <person name="Yoshinaga I."/>
            <person name="Sakamoto K."/>
            <person name="Toyota K."/>
            <person name="Nakao M."/>
            <person name="Kohara M."/>
            <person name="Anda M."/>
            <person name="Niwa R."/>
            <person name="Jung-Hwan P."/>
            <person name="Sameshima-Saito R."/>
            <person name="Tokuda S."/>
            <person name="Yamamoto S."/>
            <person name="Yamamoto S."/>
            <person name="Yokoyama T."/>
            <person name="Akutsu T."/>
            <person name="Nakamura Y."/>
            <person name="Nakahira-Yanaka Y."/>
            <person name="Takada Hoshino Y."/>
            <person name="Hirakawa H."/>
            <person name="Mitsui H."/>
            <person name="Terasawa K."/>
            <person name="Itakura M."/>
            <person name="Sato S."/>
            <person name="Ikeda-Ohtsubo W."/>
            <person name="Sakakura N."/>
            <person name="Kaminuma E."/>
            <person name="Minamisawa K."/>
        </authorList>
    </citation>
    <scope>NUCLEOTIDE SEQUENCE [LARGE SCALE GENOMIC DNA]</scope>
    <source>
        <strain evidence="2 3">S23321</strain>
    </source>
</reference>
<dbReference type="SUPFAM" id="SSF55298">
    <property type="entry name" value="YjgF-like"/>
    <property type="match status" value="3"/>
</dbReference>
<dbReference type="KEGG" id="brs:S23_55420"/>
<keyword evidence="3" id="KW-1185">Reference proteome</keyword>
<dbReference type="EMBL" id="AP012279">
    <property type="protein sequence ID" value="BAL78734.1"/>
    <property type="molecule type" value="Genomic_DNA"/>
</dbReference>
<dbReference type="CDD" id="cd00448">
    <property type="entry name" value="YjgF_YER057c_UK114_family"/>
    <property type="match status" value="3"/>
</dbReference>
<dbReference type="AlphaFoldDB" id="A0AAI8MHU2"/>
<dbReference type="InterPro" id="IPR006175">
    <property type="entry name" value="YjgF/YER057c/UK114"/>
</dbReference>
<evidence type="ECO:0000256" key="1">
    <source>
        <dbReference type="ARBA" id="ARBA00010552"/>
    </source>
</evidence>
<proteinExistence type="inferred from homology"/>
<dbReference type="Pfam" id="PF01042">
    <property type="entry name" value="Ribonuc_L-PSP"/>
    <property type="match status" value="3"/>
</dbReference>
<dbReference type="Proteomes" id="UP000007886">
    <property type="component" value="Chromosome"/>
</dbReference>
<dbReference type="RefSeq" id="WP_015688006.1">
    <property type="nucleotide sequence ID" value="NC_017082.1"/>
</dbReference>
<dbReference type="GO" id="GO:0005829">
    <property type="term" value="C:cytosol"/>
    <property type="evidence" value="ECO:0007669"/>
    <property type="project" value="TreeGrafter"/>
</dbReference>
<dbReference type="PANTHER" id="PTHR11803:SF58">
    <property type="entry name" value="PROTEIN HMF1-RELATED"/>
    <property type="match status" value="1"/>
</dbReference>
<dbReference type="GO" id="GO:0019239">
    <property type="term" value="F:deaminase activity"/>
    <property type="evidence" value="ECO:0007669"/>
    <property type="project" value="TreeGrafter"/>
</dbReference>
<dbReference type="InterPro" id="IPR035959">
    <property type="entry name" value="RutC-like_sf"/>
</dbReference>
<comment type="similarity">
    <text evidence="1">Belongs to the RutC family.</text>
</comment>
<name>A0AAI8MHU2_9BRAD</name>
<dbReference type="PANTHER" id="PTHR11803">
    <property type="entry name" value="2-IMINOBUTANOATE/2-IMINOPROPANOATE DEAMINASE RIDA"/>
    <property type="match status" value="1"/>
</dbReference>
<evidence type="ECO:0000313" key="3">
    <source>
        <dbReference type="Proteomes" id="UP000007886"/>
    </source>
</evidence>
<sequence length="380" mass="40938">MPREVIYTDQLMRPIAHFSHASRIDNLIHVGASAGVFPDLRLAGEAPGRVDMEAQTRRMFANLKTTLDLLGGQMSDVVRLKAYVADTRDIPKYLAIYAEEFPGLRPAHSVVGSWDFPLPQAAVEIDTTAIVGGQARATPAGAMVAGEWHHATALPIGSNGGADRQVAATLQNLKTMLEDAGFGLGDVCNLHVAIADIRDYDLVVDAFTRFFGDRFPTWTVVGAPLERPEFCIGIESVAIKGGGQVISSELSPHLPGRPAPAMLAGDTLFLSGQGTPDDADLSVDQQARAIWQRLHALIEAAGFPKDSLLRTNNVLTDWRDFQSFNRGYGPNVAKPYVPRATVVGALPDRRARVQTEGIAHRNGSHSKIVQVAPLVEQTGA</sequence>
<accession>A0AAI8MHU2</accession>
<evidence type="ECO:0000313" key="2">
    <source>
        <dbReference type="EMBL" id="BAL78734.1"/>
    </source>
</evidence>
<gene>
    <name evidence="2" type="ORF">S23_55420</name>
</gene>
<evidence type="ECO:0008006" key="4">
    <source>
        <dbReference type="Google" id="ProtNLM"/>
    </source>
</evidence>
<organism evidence="2 3">
    <name type="scientific">Bradyrhizobium cosmicum</name>
    <dbReference type="NCBI Taxonomy" id="1404864"/>
    <lineage>
        <taxon>Bacteria</taxon>
        <taxon>Pseudomonadati</taxon>
        <taxon>Pseudomonadota</taxon>
        <taxon>Alphaproteobacteria</taxon>
        <taxon>Hyphomicrobiales</taxon>
        <taxon>Nitrobacteraceae</taxon>
        <taxon>Bradyrhizobium</taxon>
    </lineage>
</organism>
<dbReference type="Gene3D" id="3.30.1330.40">
    <property type="entry name" value="RutC-like"/>
    <property type="match status" value="3"/>
</dbReference>
<protein>
    <recommendedName>
        <fullName evidence="4">RidA family protein</fullName>
    </recommendedName>
</protein>